<evidence type="ECO:0008006" key="4">
    <source>
        <dbReference type="Google" id="ProtNLM"/>
    </source>
</evidence>
<feature type="domain" description="XPG N-terminal" evidence="2">
    <location>
        <begin position="18"/>
        <end position="110"/>
    </location>
</feature>
<dbReference type="AlphaFoldDB" id="A0A6C0DRE4"/>
<evidence type="ECO:0000259" key="2">
    <source>
        <dbReference type="SMART" id="SM00485"/>
    </source>
</evidence>
<dbReference type="GO" id="GO:0004518">
    <property type="term" value="F:nuclease activity"/>
    <property type="evidence" value="ECO:0007669"/>
    <property type="project" value="InterPro"/>
</dbReference>
<dbReference type="Pfam" id="PF00867">
    <property type="entry name" value="XPG_I"/>
    <property type="match status" value="1"/>
</dbReference>
<name>A0A6C0DRE4_9ZZZZ</name>
<accession>A0A6C0DRE4</accession>
<dbReference type="EMBL" id="MN739661">
    <property type="protein sequence ID" value="QHT18984.1"/>
    <property type="molecule type" value="Genomic_DNA"/>
</dbReference>
<protein>
    <recommendedName>
        <fullName evidence="4">XPG N-terminal domain-containing protein</fullName>
    </recommendedName>
</protein>
<evidence type="ECO:0000259" key="1">
    <source>
        <dbReference type="SMART" id="SM00484"/>
    </source>
</evidence>
<dbReference type="Gene3D" id="3.40.50.1010">
    <property type="entry name" value="5'-nuclease"/>
    <property type="match status" value="1"/>
</dbReference>
<reference evidence="3" key="1">
    <citation type="journal article" date="2020" name="Nature">
        <title>Giant virus diversity and host interactions through global metagenomics.</title>
        <authorList>
            <person name="Schulz F."/>
            <person name="Roux S."/>
            <person name="Paez-Espino D."/>
            <person name="Jungbluth S."/>
            <person name="Walsh D.A."/>
            <person name="Denef V.J."/>
            <person name="McMahon K.D."/>
            <person name="Konstantinidis K.T."/>
            <person name="Eloe-Fadrosh E.A."/>
            <person name="Kyrpides N.C."/>
            <person name="Woyke T."/>
        </authorList>
    </citation>
    <scope>NUCLEOTIDE SEQUENCE</scope>
    <source>
        <strain evidence="3">GVMAG-M-3300023174-49</strain>
    </source>
</reference>
<dbReference type="SUPFAM" id="SSF88723">
    <property type="entry name" value="PIN domain-like"/>
    <property type="match status" value="1"/>
</dbReference>
<dbReference type="Pfam" id="PF00752">
    <property type="entry name" value="XPG_N"/>
    <property type="match status" value="1"/>
</dbReference>
<dbReference type="PRINTS" id="PR00853">
    <property type="entry name" value="XPGRADSUPER"/>
</dbReference>
<evidence type="ECO:0000313" key="3">
    <source>
        <dbReference type="EMBL" id="QHT18984.1"/>
    </source>
</evidence>
<organism evidence="3">
    <name type="scientific">viral metagenome</name>
    <dbReference type="NCBI Taxonomy" id="1070528"/>
    <lineage>
        <taxon>unclassified sequences</taxon>
        <taxon>metagenomes</taxon>
        <taxon>organismal metagenomes</taxon>
    </lineage>
</organism>
<proteinExistence type="predicted"/>
<dbReference type="PANTHER" id="PTHR11081">
    <property type="entry name" value="FLAP ENDONUCLEASE FAMILY MEMBER"/>
    <property type="match status" value="1"/>
</dbReference>
<dbReference type="InterPro" id="IPR006084">
    <property type="entry name" value="XPG/Rad2"/>
</dbReference>
<feature type="domain" description="XPG-I" evidence="1">
    <location>
        <begin position="159"/>
        <end position="229"/>
    </location>
</feature>
<dbReference type="InterPro" id="IPR029060">
    <property type="entry name" value="PIN-like_dom_sf"/>
</dbReference>
<dbReference type="InterPro" id="IPR006085">
    <property type="entry name" value="XPG_DNA_repair_N"/>
</dbReference>
<dbReference type="SMART" id="SM00484">
    <property type="entry name" value="XPGI"/>
    <property type="match status" value="1"/>
</dbReference>
<sequence>MTGVINHRNKTKKSITKMGIKNLNRFLMDNCSKNAIKKLHLSKLSGKKIAVDVSIYIYKFMTDNQLLEKMYLLITMLKHYNIESIFVFDGKAPTEKKDLLEKRRMEKMEAKKKYYELMDQLDTTSQTDMDEIRAEMDILKRKFVTVNENILNKVKELLDAYGVQYLVSPAEADTFCAYLMHTNQVWACLSDDMDMFLYGGSTRIMRSLSLHNHTVFYYDKPTILFELNMDEKLFTDIMVLSGTDYNLNMETSLHETIRWVYQYRIYIGKTDEKIDFYGWLNEHTRYIKEYESLKHIRNMFQLDNDICELYNNIDINNKKNIDVERLHKIMEREGFIFL</sequence>
<dbReference type="SMART" id="SM00485">
    <property type="entry name" value="XPGN"/>
    <property type="match status" value="1"/>
</dbReference>
<dbReference type="InterPro" id="IPR006086">
    <property type="entry name" value="XPG-I_dom"/>
</dbReference>